<dbReference type="AlphaFoldDB" id="A0A8T0UN65"/>
<dbReference type="Proteomes" id="UP000823388">
    <property type="component" value="Chromosome 3N"/>
</dbReference>
<keyword evidence="2" id="KW-1185">Reference proteome</keyword>
<gene>
    <name evidence="1" type="ORF">PVAP13_3NG275500</name>
</gene>
<name>A0A8T0UN65_PANVG</name>
<proteinExistence type="predicted"/>
<evidence type="ECO:0000313" key="1">
    <source>
        <dbReference type="EMBL" id="KAG2622223.1"/>
    </source>
</evidence>
<comment type="caution">
    <text evidence="1">The sequence shown here is derived from an EMBL/GenBank/DDBJ whole genome shotgun (WGS) entry which is preliminary data.</text>
</comment>
<organism evidence="1 2">
    <name type="scientific">Panicum virgatum</name>
    <name type="common">Blackwell switchgrass</name>
    <dbReference type="NCBI Taxonomy" id="38727"/>
    <lineage>
        <taxon>Eukaryota</taxon>
        <taxon>Viridiplantae</taxon>
        <taxon>Streptophyta</taxon>
        <taxon>Embryophyta</taxon>
        <taxon>Tracheophyta</taxon>
        <taxon>Spermatophyta</taxon>
        <taxon>Magnoliopsida</taxon>
        <taxon>Liliopsida</taxon>
        <taxon>Poales</taxon>
        <taxon>Poaceae</taxon>
        <taxon>PACMAD clade</taxon>
        <taxon>Panicoideae</taxon>
        <taxon>Panicodae</taxon>
        <taxon>Paniceae</taxon>
        <taxon>Panicinae</taxon>
        <taxon>Panicum</taxon>
        <taxon>Panicum sect. Hiantes</taxon>
    </lineage>
</organism>
<dbReference type="EMBL" id="CM029042">
    <property type="protein sequence ID" value="KAG2622223.1"/>
    <property type="molecule type" value="Genomic_DNA"/>
</dbReference>
<reference evidence="1" key="1">
    <citation type="submission" date="2020-05" db="EMBL/GenBank/DDBJ databases">
        <title>WGS assembly of Panicum virgatum.</title>
        <authorList>
            <person name="Lovell J.T."/>
            <person name="Jenkins J."/>
            <person name="Shu S."/>
            <person name="Juenger T.E."/>
            <person name="Schmutz J."/>
        </authorList>
    </citation>
    <scope>NUCLEOTIDE SEQUENCE</scope>
    <source>
        <strain evidence="1">AP13</strain>
    </source>
</reference>
<sequence length="134" mass="14782">MAGGSIVFLPYFVGDGTRSVFLRPCERVEILCIPGVRPLSALLLWSASRDFASGRRRRCRRRRIALPLPLSACRRPILFQHLRCVLVWSGVGSCGVSMLWSRSWRRKVDSSWPGCSSPAARSFGAMSSDGGAVL</sequence>
<protein>
    <submittedName>
        <fullName evidence="1">Uncharacterized protein</fullName>
    </submittedName>
</protein>
<evidence type="ECO:0000313" key="2">
    <source>
        <dbReference type="Proteomes" id="UP000823388"/>
    </source>
</evidence>
<accession>A0A8T0UN65</accession>